<evidence type="ECO:0000313" key="2">
    <source>
        <dbReference type="Proteomes" id="UP000518266"/>
    </source>
</evidence>
<proteinExistence type="predicted"/>
<gene>
    <name evidence="1" type="ORF">F7725_007042</name>
</gene>
<name>A0A7J5XVM4_DISMA</name>
<dbReference type="OrthoDB" id="8960663at2759"/>
<dbReference type="AlphaFoldDB" id="A0A7J5XVM4"/>
<sequence>MDEDRARTEEVPILQEACATRASEGDNTVGFGARAKDTWKQIWDSRADGYAAFILGVKCIINSKMYNLEQYILKQQRAESCPPPAEGCIASATSTLTSSTPALPCPAPPVPLAAHQPAASVPGYSQDVAHWNCSHQQKIWMKVEFES</sequence>
<dbReference type="EMBL" id="JAAKFY010000020">
    <property type="protein sequence ID" value="KAF3841180.1"/>
    <property type="molecule type" value="Genomic_DNA"/>
</dbReference>
<organism evidence="1 2">
    <name type="scientific">Dissostichus mawsoni</name>
    <name type="common">Antarctic cod</name>
    <dbReference type="NCBI Taxonomy" id="36200"/>
    <lineage>
        <taxon>Eukaryota</taxon>
        <taxon>Metazoa</taxon>
        <taxon>Chordata</taxon>
        <taxon>Craniata</taxon>
        <taxon>Vertebrata</taxon>
        <taxon>Euteleostomi</taxon>
        <taxon>Actinopterygii</taxon>
        <taxon>Neopterygii</taxon>
        <taxon>Teleostei</taxon>
        <taxon>Neoteleostei</taxon>
        <taxon>Acanthomorphata</taxon>
        <taxon>Eupercaria</taxon>
        <taxon>Perciformes</taxon>
        <taxon>Notothenioidei</taxon>
        <taxon>Nototheniidae</taxon>
        <taxon>Dissostichus</taxon>
    </lineage>
</organism>
<comment type="caution">
    <text evidence="1">The sequence shown here is derived from an EMBL/GenBank/DDBJ whole genome shotgun (WGS) entry which is preliminary data.</text>
</comment>
<dbReference type="Proteomes" id="UP000518266">
    <property type="component" value="Unassembled WGS sequence"/>
</dbReference>
<keyword evidence="2" id="KW-1185">Reference proteome</keyword>
<protein>
    <submittedName>
        <fullName evidence="1">Uncharacterized protein</fullName>
    </submittedName>
</protein>
<accession>A0A7J5XVM4</accession>
<evidence type="ECO:0000313" key="1">
    <source>
        <dbReference type="EMBL" id="KAF3841180.1"/>
    </source>
</evidence>
<reference evidence="1 2" key="1">
    <citation type="submission" date="2020-03" db="EMBL/GenBank/DDBJ databases">
        <title>Dissostichus mawsoni Genome sequencing and assembly.</title>
        <authorList>
            <person name="Park H."/>
        </authorList>
    </citation>
    <scope>NUCLEOTIDE SEQUENCE [LARGE SCALE GENOMIC DNA]</scope>
    <source>
        <strain evidence="1">DM0001</strain>
        <tissue evidence="1">Muscle</tissue>
    </source>
</reference>